<dbReference type="PANTHER" id="PTHR47481">
    <property type="match status" value="1"/>
</dbReference>
<organism evidence="1 2">
    <name type="scientific">Ziziphus jujuba var. spinosa</name>
    <dbReference type="NCBI Taxonomy" id="714518"/>
    <lineage>
        <taxon>Eukaryota</taxon>
        <taxon>Viridiplantae</taxon>
        <taxon>Streptophyta</taxon>
        <taxon>Embryophyta</taxon>
        <taxon>Tracheophyta</taxon>
        <taxon>Spermatophyta</taxon>
        <taxon>Magnoliopsida</taxon>
        <taxon>eudicotyledons</taxon>
        <taxon>Gunneridae</taxon>
        <taxon>Pentapetalae</taxon>
        <taxon>rosids</taxon>
        <taxon>fabids</taxon>
        <taxon>Rosales</taxon>
        <taxon>Rhamnaceae</taxon>
        <taxon>Paliureae</taxon>
        <taxon>Ziziphus</taxon>
    </lineage>
</organism>
<accession>A0A978UHJ3</accession>
<dbReference type="Proteomes" id="UP000813462">
    <property type="component" value="Unassembled WGS sequence"/>
</dbReference>
<proteinExistence type="predicted"/>
<evidence type="ECO:0000313" key="2">
    <source>
        <dbReference type="Proteomes" id="UP000813462"/>
    </source>
</evidence>
<dbReference type="AlphaFoldDB" id="A0A978UHJ3"/>
<sequence length="212" mass="24197">MYKCCYLAPIKLSATNYLLWHSQWFSLLIVYNFVAYIDGSKICSTDFSSSLSANQYHFLLQDQLLRRSLLLSFQLLFLLSCPPKPPMKPRSNWLTCIPNHLMVGLWGFEQIFISIPFHDDEIIFYVLPNLSFEYKEIDTTIRACDYTISFTKLHNKLTDFKDLLKHTSSHIGDFSTLSTAHVTTRFGSFSRGSFVAGRGDLSSSNANNSSSS</sequence>
<dbReference type="PANTHER" id="PTHR47481:SF22">
    <property type="entry name" value="RETROTRANSPOSON GAG DOMAIN-CONTAINING PROTEIN"/>
    <property type="match status" value="1"/>
</dbReference>
<protein>
    <submittedName>
        <fullName evidence="1">Uncharacterized protein</fullName>
    </submittedName>
</protein>
<dbReference type="EMBL" id="JAEACU010000011">
    <property type="protein sequence ID" value="KAH7514274.1"/>
    <property type="molecule type" value="Genomic_DNA"/>
</dbReference>
<comment type="caution">
    <text evidence="1">The sequence shown here is derived from an EMBL/GenBank/DDBJ whole genome shotgun (WGS) entry which is preliminary data.</text>
</comment>
<reference evidence="1" key="1">
    <citation type="journal article" date="2021" name="Front. Plant Sci.">
        <title>Chromosome-Scale Genome Assembly for Chinese Sour Jujube and Insights Into Its Genome Evolution and Domestication Signature.</title>
        <authorList>
            <person name="Shen L.-Y."/>
            <person name="Luo H."/>
            <person name="Wang X.-L."/>
            <person name="Wang X.-M."/>
            <person name="Qiu X.-J."/>
            <person name="Liu H."/>
            <person name="Zhou S.-S."/>
            <person name="Jia K.-H."/>
            <person name="Nie S."/>
            <person name="Bao Y.-T."/>
            <person name="Zhang R.-G."/>
            <person name="Yun Q.-Z."/>
            <person name="Chai Y.-H."/>
            <person name="Lu J.-Y."/>
            <person name="Li Y."/>
            <person name="Zhao S.-W."/>
            <person name="Mao J.-F."/>
            <person name="Jia S.-G."/>
            <person name="Mao Y.-M."/>
        </authorList>
    </citation>
    <scope>NUCLEOTIDE SEQUENCE</scope>
    <source>
        <strain evidence="1">AT0</strain>
        <tissue evidence="1">Leaf</tissue>
    </source>
</reference>
<evidence type="ECO:0000313" key="1">
    <source>
        <dbReference type="EMBL" id="KAH7514274.1"/>
    </source>
</evidence>
<gene>
    <name evidence="1" type="ORF">FEM48_Zijuj11G0071300</name>
</gene>
<name>A0A978UHJ3_ZIZJJ</name>